<reference evidence="2 3" key="1">
    <citation type="submission" date="2020-04" db="EMBL/GenBank/DDBJ databases">
        <authorList>
            <person name="De Canck E."/>
        </authorList>
    </citation>
    <scope>NUCLEOTIDE SEQUENCE [LARGE SCALE GENOMIC DNA]</scope>
    <source>
        <strain evidence="2 3">LMG 29739</strain>
    </source>
</reference>
<feature type="transmembrane region" description="Helical" evidence="1">
    <location>
        <begin position="136"/>
        <end position="154"/>
    </location>
</feature>
<dbReference type="Proteomes" id="UP000494329">
    <property type="component" value="Unassembled WGS sequence"/>
</dbReference>
<feature type="transmembrane region" description="Helical" evidence="1">
    <location>
        <begin position="248"/>
        <end position="271"/>
    </location>
</feature>
<dbReference type="EMBL" id="CADIKF010000024">
    <property type="protein sequence ID" value="CAB3759885.1"/>
    <property type="molecule type" value="Genomic_DNA"/>
</dbReference>
<feature type="transmembrane region" description="Helical" evidence="1">
    <location>
        <begin position="403"/>
        <end position="420"/>
    </location>
</feature>
<feature type="transmembrane region" description="Helical" evidence="1">
    <location>
        <begin position="198"/>
        <end position="228"/>
    </location>
</feature>
<evidence type="ECO:0000256" key="1">
    <source>
        <dbReference type="SAM" id="Phobius"/>
    </source>
</evidence>
<keyword evidence="1" id="KW-0812">Transmembrane</keyword>
<evidence type="ECO:0008006" key="4">
    <source>
        <dbReference type="Google" id="ProtNLM"/>
    </source>
</evidence>
<accession>A0A6J5E433</accession>
<keyword evidence="3" id="KW-1185">Reference proteome</keyword>
<name>A0A6J5E433_9BURK</name>
<gene>
    <name evidence="2" type="ORF">LMG29739_03268</name>
</gene>
<feature type="transmembrane region" description="Helical" evidence="1">
    <location>
        <begin position="20"/>
        <end position="47"/>
    </location>
</feature>
<keyword evidence="1" id="KW-1133">Transmembrane helix</keyword>
<proteinExistence type="predicted"/>
<organism evidence="2 3">
    <name type="scientific">Paraburkholderia solisilvae</name>
    <dbReference type="NCBI Taxonomy" id="624376"/>
    <lineage>
        <taxon>Bacteria</taxon>
        <taxon>Pseudomonadati</taxon>
        <taxon>Pseudomonadota</taxon>
        <taxon>Betaproteobacteria</taxon>
        <taxon>Burkholderiales</taxon>
        <taxon>Burkholderiaceae</taxon>
        <taxon>Paraburkholderia</taxon>
    </lineage>
</organism>
<evidence type="ECO:0000313" key="2">
    <source>
        <dbReference type="EMBL" id="CAB3759885.1"/>
    </source>
</evidence>
<keyword evidence="1" id="KW-0472">Membrane</keyword>
<feature type="transmembrane region" description="Helical" evidence="1">
    <location>
        <begin position="110"/>
        <end position="129"/>
    </location>
</feature>
<protein>
    <recommendedName>
        <fullName evidence="4">O-antigen ligase domain-containing protein</fullName>
    </recommendedName>
</protein>
<evidence type="ECO:0000313" key="3">
    <source>
        <dbReference type="Proteomes" id="UP000494329"/>
    </source>
</evidence>
<feature type="transmembrane region" description="Helical" evidence="1">
    <location>
        <begin position="174"/>
        <end position="191"/>
    </location>
</feature>
<feature type="transmembrane region" description="Helical" evidence="1">
    <location>
        <begin position="440"/>
        <end position="457"/>
    </location>
</feature>
<feature type="transmembrane region" description="Helical" evidence="1">
    <location>
        <begin position="84"/>
        <end position="104"/>
    </location>
</feature>
<dbReference type="AlphaFoldDB" id="A0A6J5E433"/>
<sequence length="593" mass="64736">MLNRMDLPTRSYSLSQDHLIVSATHLVLAVYFVLFQSGVMSYVGMYLPTIARVLSPLFYLLYAAAAVLLARLTLTRYWMKERSAFVWLFFLLAIAPLLFVRAHPGDVTKNYVVGLGSLAMFTTIGLFADPRRICRFAASVTALLSVLCLLDASFLDGFTNTLGRAATLLTNPNVAALSLLIGGTGTIWSLTPRWRVPFIVLVGGAVFATLSRSSMFIGALVCLSTIPLLKPFWHQRATYLKSTLRPTLITLLLTISLLVAGFINNSAFGVATGNAFEGLRFAVQTLQEVKSKQKARGGSDKLNAITASMVSDAERENSASARAILLERAWQSYRHGPAFGQGLEKAFSLAPHNTQLLMMVAFGNFGWVVVPLLIALIFCIGGWRKGLPPAVAVAGGAFFSHDLLLAVPLIASLVVLLIGLRVDPEAAPAVETKASGRTPMAVPVILLALASLAALYAQSHNLQNYRLDVQAKDINGLEGPLYYVILPDAMPKGLVRLNTVDRDMQLTESSRPLAYSNEFGGDQDLLLGFGQYSVRNMWLWFVPGDGSDPALNGRTYRFSGQVIINPEFVCLVLAVLLWAASWVYLDRRIDVRK</sequence>
<feature type="transmembrane region" description="Helical" evidence="1">
    <location>
        <begin position="356"/>
        <end position="383"/>
    </location>
</feature>
<feature type="transmembrane region" description="Helical" evidence="1">
    <location>
        <begin position="53"/>
        <end position="72"/>
    </location>
</feature>
<feature type="transmembrane region" description="Helical" evidence="1">
    <location>
        <begin position="563"/>
        <end position="585"/>
    </location>
</feature>